<organism evidence="4 5">
    <name type="scientific">Desulfoluna butyratoxydans</name>
    <dbReference type="NCBI Taxonomy" id="231438"/>
    <lineage>
        <taxon>Bacteria</taxon>
        <taxon>Pseudomonadati</taxon>
        <taxon>Thermodesulfobacteriota</taxon>
        <taxon>Desulfobacteria</taxon>
        <taxon>Desulfobacterales</taxon>
        <taxon>Desulfolunaceae</taxon>
        <taxon>Desulfoluna</taxon>
    </lineage>
</organism>
<dbReference type="Proteomes" id="UP000507962">
    <property type="component" value="Unassembled WGS sequence"/>
</dbReference>
<feature type="non-terminal residue" evidence="4">
    <location>
        <position position="1"/>
    </location>
</feature>
<dbReference type="CDD" id="cd00198">
    <property type="entry name" value="vWFA"/>
    <property type="match status" value="1"/>
</dbReference>
<dbReference type="NCBIfam" id="NF033510">
    <property type="entry name" value="Ca_tandemer"/>
    <property type="match status" value="7"/>
</dbReference>
<evidence type="ECO:0000256" key="2">
    <source>
        <dbReference type="ARBA" id="ARBA00023157"/>
    </source>
</evidence>
<evidence type="ECO:0000256" key="1">
    <source>
        <dbReference type="ARBA" id="ARBA00022729"/>
    </source>
</evidence>
<evidence type="ECO:0000259" key="3">
    <source>
        <dbReference type="PROSITE" id="PS50234"/>
    </source>
</evidence>
<name>A0A4U8YU48_9BACT</name>
<dbReference type="Pfam" id="PF17963">
    <property type="entry name" value="Big_9"/>
    <property type="match status" value="2"/>
</dbReference>
<proteinExistence type="predicted"/>
<dbReference type="SUPFAM" id="SSF49899">
    <property type="entry name" value="Concanavalin A-like lectins/glucanases"/>
    <property type="match status" value="1"/>
</dbReference>
<evidence type="ECO:0000313" key="5">
    <source>
        <dbReference type="Proteomes" id="UP000507962"/>
    </source>
</evidence>
<dbReference type="InterPro" id="IPR002035">
    <property type="entry name" value="VWF_A"/>
</dbReference>
<dbReference type="InterPro" id="IPR006558">
    <property type="entry name" value="LamG-like"/>
</dbReference>
<protein>
    <submittedName>
        <fullName evidence="4">von willebrand factor type a</fullName>
    </submittedName>
</protein>
<sequence>TTITLHEGDYTLLPDGTWTANVDVSSFNDGTLTVTLDAEDANGNNAAQVTDTIAKDTVADASSVDIADSGADGVISSTDDLGHTQLSGSIEAGGRITGLTISDGSTTITLHEGDYTLLPDGTWTANVDVSSFNDGTLTVTLDAEDANGNTAAQVTDTIAKDTVADASSVDIADSGADGVISSTDDLGHTQLSGSIEAGGRITGLTISDGSTTITLNEGDYTLLPDGTWTANVDVSSFNDGTLTVTLDAEDANGNTAAQVTDTIAKDTVADASSVDIADSGNDGVISSTDDLGNTQLSGTIEAGGRITGLTISDGSTTITLHEGDYTLLADGTWTANVDVSSFNDGTLTVTLDAEDANGNTAAQVTDTIAKDTVADASSVDIADSGADGVISSTDDLGNTQLSGSIEAGGRITGLTISDGSTTITLHEGDYTLLPDGTWTANVDVSSFNDGTLTVTLDAEDANGNNAAQVTDTIAKDTVAEASSVDIADSGADGVISSTDDLGNTQLSGSIEAGGRITGLTISDGSTTITLHEGDYTLLADGTWTANVDVSSFNDGTLTVTLDAEDANGNTAAQVTDTIAKDTVADASSVDIADSGNDGVISSTDDLGHTQLSGSIEAGGRITGLTISDGSTTITLNEGDYTLLPDGTWTANVDVSSFNDGTLTVTLDAEDANGNTGAQVTDTIAKDTVADASSVDIADSGADGVISSTDDLGHTQLSGSIEAGGRITGLTISDGSTTITLHEGDYTLLHDGTWTANVDVSSFNDGTLTVTLDAEDANGNTAAQVTDTIAKDTVADASSVDIADSGADGIISSTDDLGHTQLSGSIEAGGRITGLTISDGDTTITLNEGDYTLLADGTWTANVDVSSFNDGTLTVTLDAEDANGNNAAQVTDTIAKDTVADASSVTIEDSGNDGVISSTDDLGHTQLSGTIEAGGRITGLTISDGDTTITLNEGDYTLLPDGTWTANVDVSSFNDGTLTVTLDAEDANGNTAAQVTDTIAKDTVADASSVDIADSGADGVISSTDDLGHTQLSGTIEAGGRITGLTISDGSTTITLHEGDYTLLPDGTWTANVDVSSFNDGTLTVTLDAEDANGNNAAQVTDTIAKDTVADVSEVTIVDSGADGVISSTDDLGHTQLSGSIEAGGRITGLTISDGSTTITLNEGDYTLLADGTWTANVDVSSLTDGALTVTLDAEDAHGNTAAQVTDTIAKDTVADASSVDIADSGADGVISSTDDLGNTQLSGTIEAGGRITGLTISDGDTTITLNEGDYTLLADGTWTANVDVSSLTDGALTVTLDAEDAHGNTAAQVTDTIAKDTVAEASSVDIADSGNDGVISSTDDLGNTQLSGSIEAGGRITGLTISDGSTTITLHEGDYTLLADGTWTANVDVSSFNDGTLTVTLDAEDANGNTAAQVTDTIAKDTVADASSVDIADSGNDGVISSTDDLGNTQLSGSIEAGGRITGLTISDGDTTITLNEGDYTLLPDGTWTANVDVSSFNDGTLTVTLDAEDANGNTATQTTDIITKDTDASATIAVNPITTDDVLNATEAGGTVQVSGTVGGDAADGDVVTFTVNGTPYQGTVNADGTFTVNVAGSDLALDTEFTVTVTGTDDAGNPFTASTESTHTVDITASAPSVETTDVTGNEDTEIPLDISAALTDTDGSETLSAITIGDVPDGAILSAGTDNGDGTWTLTQDQLDGLTIKPPADSDVDFDLTVTVTSTEIGGNTATTTESLHVTVTPVADAPVIDFQVSSDNVVSDGLVGHWVFEENGAPGGTTHDLVNDQEGTLTGGAHSAGSDHNNGALVLDGDGDYVDVSGDYTEPLSGTATLSVWVKLPDGYTGGDGTNTIGWNSPSIIGSEKHGGTDDIQWGWIDDDGQINMGVGDSTGAGSTTAVNDGQWHHVVMTRDHETGETKMYVDGVLEDTRVTEPGIRDGMDLSGFGATFGSDGNHTYLEGQLDDIRVYDRVLTDEEISQIHTYESNQSQYDLIGMEGDPVSITLGAQPTDTDGSESITSIVLSGIPTGAVLTDGTHTFTATDALHEMDVTDWDLSNLTITAYADAQDSFGQSYTLTATATSTEADSGASASTSSSLEIYVMDSAPVAVDDTDSVGFRGTATGNVILGQGGEDMGADDVDADDVTLTAISFDGTTYTFADDGSLMNGSDIVTNNTIVGDHGTLQIHQDGSYTYTSSEHWHPHWWNLEDSFDYTITDSDGDSSTASVTIRHDNLSTVADSAVAHEAGLPEGTEAATDSETVTGNLLDNDMGVDGDAFISSITSGAHSDTEASGGQLSIQTDHGTITVYTESDGLHRAGDYEYTLEHPSQGDDVVDTISYTISDSDGEQLTGSLTVNIQDDAPTGETVTADIHEDAADVKTTNLIIVLDRSGSMAFDMDGNRENSPDFDPNNVRMDIAKDALAAMFDSYDNLGNVNIQFVRFENSAVKSEWFMDDKTGANTYLNEIHAWGGTDYDGALDTVRHDFDPPEADSTLLYFISDGEPNRGDECNQTEWENFLQNEGSSIDTVFGIGITEDSTLEALNPIAWPNPADPNDPDPHVVQVHNAFDLKQTLLETVSEGIVKGDATLLATEGNDGIHLGADGGHLQSILVDGQLHTYDPSGSPTESITTARGGIIDINFETGEYFYTINPHDTVSGEQEVFVLTAVDGDGDTTSVDLIINLDYVAAIDANHDTIITNAALGDDLSIDFSALLANDSGANSIDDGSIHAEGSTQLTQSSDQVTLHDLSDGDAFTYDISSGDVSDTAKAEVVVEDNASLYGTIGDDILVNTRSNSGTFSILADVERGWTGDSSNQMGIQFTSDTSLSILAVTINLGAGGDSDAIFNPFFPAFTGPFIGDRTSGISSDDVTFSFSEDHSQMTITFEPGTFTSQEEFRFGIETEFLSNNKGNAFGKQDVGITISLSDGSEVSGTYDHQGNTSHVTIEGTTDNAPVHLYGNEGDDVLIGNDADEIFDGGQGHDTIHAGGGDDTIVFDTQDAHVDGGEGTDTLRISQQVLDFSALDKDAVTNIEALDLTSDSAQTVSLTLEDVLDMTGPENVLHVSGGDGDQITVDLSNSGDGWTHDGNGLFSNTDGTQVQIVSVDDADKHIPIFTDDGTAIQ</sequence>
<keyword evidence="1" id="KW-0732">Signal</keyword>
<dbReference type="Pfam" id="PF13385">
    <property type="entry name" value="Laminin_G_3"/>
    <property type="match status" value="1"/>
</dbReference>
<dbReference type="SMART" id="SM00327">
    <property type="entry name" value="VWA"/>
    <property type="match status" value="1"/>
</dbReference>
<dbReference type="EMBL" id="CAADHO010000020">
    <property type="protein sequence ID" value="VFQ47510.1"/>
    <property type="molecule type" value="Genomic_DNA"/>
</dbReference>
<dbReference type="NCBIfam" id="NF012196">
    <property type="entry name" value="Ig_like_ice"/>
    <property type="match status" value="1"/>
</dbReference>
<dbReference type="PROSITE" id="PS50234">
    <property type="entry name" value="VWFA"/>
    <property type="match status" value="1"/>
</dbReference>
<keyword evidence="5" id="KW-1185">Reference proteome</keyword>
<dbReference type="InterPro" id="IPR013320">
    <property type="entry name" value="ConA-like_dom_sf"/>
</dbReference>
<keyword evidence="2" id="KW-1015">Disulfide bond</keyword>
<evidence type="ECO:0000313" key="4">
    <source>
        <dbReference type="EMBL" id="VFQ47510.1"/>
    </source>
</evidence>
<dbReference type="InterPro" id="IPR036465">
    <property type="entry name" value="vWFA_dom_sf"/>
</dbReference>
<dbReference type="SMART" id="SM00560">
    <property type="entry name" value="LamGL"/>
    <property type="match status" value="1"/>
</dbReference>
<gene>
    <name evidence="4" type="ORF">MSL71_52100</name>
</gene>
<reference evidence="4 5" key="1">
    <citation type="submission" date="2019-03" db="EMBL/GenBank/DDBJ databases">
        <authorList>
            <person name="Nijsse B."/>
        </authorList>
    </citation>
    <scope>NUCLEOTIDE SEQUENCE [LARGE SCALE GENOMIC DNA]</scope>
    <source>
        <strain evidence="4">Desulfoluna butyratoxydans MSL71</strain>
    </source>
</reference>
<dbReference type="Gene3D" id="2.60.120.200">
    <property type="match status" value="1"/>
</dbReference>
<dbReference type="InterPro" id="IPR013783">
    <property type="entry name" value="Ig-like_fold"/>
</dbReference>
<dbReference type="Pfam" id="PF13519">
    <property type="entry name" value="VWA_2"/>
    <property type="match status" value="1"/>
</dbReference>
<dbReference type="Gene3D" id="2.60.40.10">
    <property type="entry name" value="Immunoglobulins"/>
    <property type="match status" value="15"/>
</dbReference>
<dbReference type="InterPro" id="IPR049826">
    <property type="entry name" value="Ig-like_ice"/>
</dbReference>
<feature type="domain" description="VWFA" evidence="3">
    <location>
        <begin position="2376"/>
        <end position="2570"/>
    </location>
</feature>
<accession>A0A4U8YU48</accession>
<dbReference type="SUPFAM" id="SSF53300">
    <property type="entry name" value="vWA-like"/>
    <property type="match status" value="1"/>
</dbReference>